<protein>
    <submittedName>
        <fullName evidence="2">Uncharacterized protein</fullName>
    </submittedName>
</protein>
<dbReference type="EMBL" id="LBVV01000004">
    <property type="protein sequence ID" value="KKQ95091.1"/>
    <property type="molecule type" value="Genomic_DNA"/>
</dbReference>
<accession>A0A0G0Q0B2</accession>
<sequence length="280" mass="29501">MKLFLKRKAGYAIATIAGLALLSGNIFAAKWSAGNDTTGANSENDAIINVKNDAKIENENRTDVDNNARVKANTGDNEANYNTGSGTVRSGDIDLAFDIATMIGFEDMDMDMGGGTWSISVGNKTTGYNSDNDAKVKISNKFKLKNENKTDIDNYINACLNTGDNEANYNTGNGSITSGDIDFETKLKSQVDLGSGGPLAMPKMGDISAGNNKTGANSENDAIVNLTNKMTIENENKTNIDNKICINANTGDNEANYNTGNGSVTSGDISGSVAVTNTVK</sequence>
<reference evidence="2" key="1">
    <citation type="journal article" date="2015" name="Nature">
        <title>rRNA introns, odd ribosomes, and small enigmatic genomes across a large radiation of phyla.</title>
        <authorList>
            <person name="Brown C.T."/>
            <person name="Hug L.A."/>
            <person name="Thomas B.C."/>
            <person name="Sharon I."/>
            <person name="Castelle C.J."/>
            <person name="Singh A."/>
            <person name="Wilkins M.J."/>
            <person name="Williams K.H."/>
            <person name="Banfield J.F."/>
        </authorList>
    </citation>
    <scope>NUCLEOTIDE SEQUENCE [LARGE SCALE GENOMIC DNA]</scope>
</reference>
<evidence type="ECO:0000313" key="2">
    <source>
        <dbReference type="EMBL" id="KKQ95091.1"/>
    </source>
</evidence>
<dbReference type="Proteomes" id="UP000034207">
    <property type="component" value="Unassembled WGS sequence"/>
</dbReference>
<dbReference type="AlphaFoldDB" id="A0A0G0Q0B2"/>
<dbReference type="STRING" id="1618345.UT18_C0004G0043"/>
<name>A0A0G0Q0B2_UNCC2</name>
<feature type="signal peptide" evidence="1">
    <location>
        <begin position="1"/>
        <end position="28"/>
    </location>
</feature>
<evidence type="ECO:0000313" key="3">
    <source>
        <dbReference type="Proteomes" id="UP000034207"/>
    </source>
</evidence>
<gene>
    <name evidence="2" type="ORF">UT18_C0004G0043</name>
</gene>
<comment type="caution">
    <text evidence="2">The sequence shown here is derived from an EMBL/GenBank/DDBJ whole genome shotgun (WGS) entry which is preliminary data.</text>
</comment>
<evidence type="ECO:0000256" key="1">
    <source>
        <dbReference type="SAM" id="SignalP"/>
    </source>
</evidence>
<proteinExistence type="predicted"/>
<feature type="chain" id="PRO_5002533993" evidence="1">
    <location>
        <begin position="29"/>
        <end position="280"/>
    </location>
</feature>
<organism evidence="2 3">
    <name type="scientific">candidate division CPR2 bacterium GW2011_GWC2_39_10</name>
    <dbReference type="NCBI Taxonomy" id="1618345"/>
    <lineage>
        <taxon>Bacteria</taxon>
        <taxon>Bacteria division CPR2</taxon>
    </lineage>
</organism>
<keyword evidence="1" id="KW-0732">Signal</keyword>